<evidence type="ECO:0000313" key="3">
    <source>
        <dbReference type="Proteomes" id="UP001391051"/>
    </source>
</evidence>
<keyword evidence="1" id="KW-0732">Signal</keyword>
<feature type="signal peptide" evidence="1">
    <location>
        <begin position="1"/>
        <end position="24"/>
    </location>
</feature>
<dbReference type="Proteomes" id="UP001391051">
    <property type="component" value="Unassembled WGS sequence"/>
</dbReference>
<evidence type="ECO:0000313" key="2">
    <source>
        <dbReference type="EMBL" id="KAK7957053.1"/>
    </source>
</evidence>
<feature type="chain" id="PRO_5047167816" evidence="1">
    <location>
        <begin position="25"/>
        <end position="250"/>
    </location>
</feature>
<dbReference type="RefSeq" id="XP_066702359.1">
    <property type="nucleotide sequence ID" value="XM_066842497.1"/>
</dbReference>
<reference evidence="2 3" key="1">
    <citation type="submission" date="2023-01" db="EMBL/GenBank/DDBJ databases">
        <title>Analysis of 21 Apiospora genomes using comparative genomics revels a genus with tremendous synthesis potential of carbohydrate active enzymes and secondary metabolites.</title>
        <authorList>
            <person name="Sorensen T."/>
        </authorList>
    </citation>
    <scope>NUCLEOTIDE SEQUENCE [LARGE SCALE GENOMIC DNA]</scope>
    <source>
        <strain evidence="2 3">CBS 24483</strain>
    </source>
</reference>
<accession>A0ABR1QJZ2</accession>
<sequence>MNPAWPTLLVVLVLTPILLVEVDGEDGEDAVAVAEPTDDWDKVVIVEVPVLLEPIALLELGIDEDPLGVLDEEEAADEDVEICDEVVTVLLAVLVITLADDDGEDDGKDGEDTVAVPELVETWDEVVSVDTIALLDVATLLELGTDEDVLSVLGEDIVALGAVVPVGIVGGLGMVGEAELVVVGEISVEVVEDEPGSDGVRTLEVVVLDWMDELEGDAVGALVLEYMEADEAVDSTEDVEGTPVPVLGTL</sequence>
<evidence type="ECO:0000256" key="1">
    <source>
        <dbReference type="SAM" id="SignalP"/>
    </source>
</evidence>
<proteinExistence type="predicted"/>
<keyword evidence="3" id="KW-1185">Reference proteome</keyword>
<organism evidence="2 3">
    <name type="scientific">Apiospora aurea</name>
    <dbReference type="NCBI Taxonomy" id="335848"/>
    <lineage>
        <taxon>Eukaryota</taxon>
        <taxon>Fungi</taxon>
        <taxon>Dikarya</taxon>
        <taxon>Ascomycota</taxon>
        <taxon>Pezizomycotina</taxon>
        <taxon>Sordariomycetes</taxon>
        <taxon>Xylariomycetidae</taxon>
        <taxon>Amphisphaeriales</taxon>
        <taxon>Apiosporaceae</taxon>
        <taxon>Apiospora</taxon>
    </lineage>
</organism>
<gene>
    <name evidence="2" type="ORF">PG986_006275</name>
</gene>
<comment type="caution">
    <text evidence="2">The sequence shown here is derived from an EMBL/GenBank/DDBJ whole genome shotgun (WGS) entry which is preliminary data.</text>
</comment>
<name>A0ABR1QJZ2_9PEZI</name>
<dbReference type="EMBL" id="JAQQWE010000004">
    <property type="protein sequence ID" value="KAK7957053.1"/>
    <property type="molecule type" value="Genomic_DNA"/>
</dbReference>
<protein>
    <submittedName>
        <fullName evidence="2">Uncharacterized protein</fullName>
    </submittedName>
</protein>
<dbReference type="GeneID" id="92075559"/>